<reference evidence="3" key="1">
    <citation type="submission" date="2017-04" db="EMBL/GenBank/DDBJ databases">
        <authorList>
            <person name="Varghese N."/>
            <person name="Submissions S."/>
        </authorList>
    </citation>
    <scope>NUCLEOTIDE SEQUENCE [LARGE SCALE GENOMIC DNA]</scope>
    <source>
        <strain evidence="3">DSM 4125</strain>
    </source>
</reference>
<gene>
    <name evidence="2" type="ORF">SAMN05661096_02101</name>
</gene>
<accession>A0A1X7JXW9</accession>
<evidence type="ECO:0000256" key="1">
    <source>
        <dbReference type="PIRSR" id="PIRSR613078-2"/>
    </source>
</evidence>
<protein>
    <submittedName>
        <fullName evidence="2">Phosphohistidine phosphatase</fullName>
    </submittedName>
</protein>
<sequence length="160" mass="18135">MKKLLLVRHAKSSWDFPHLKDYDRPLNDRGKRDAPKMAQWLSSKAQKADLIISSGAERAKNTARAFRAVLNTPLRIDDDLYHASHSKLLKFIKQTDNAINCLILVSHNPGLNDLADYLLSGFPDNIPTTGIVSLNLDIKKWNEASPEKASLHFFQYPKNL</sequence>
<dbReference type="Gene3D" id="3.40.50.1240">
    <property type="entry name" value="Phosphoglycerate mutase-like"/>
    <property type="match status" value="1"/>
</dbReference>
<feature type="binding site" evidence="1">
    <location>
        <position position="58"/>
    </location>
    <ligand>
        <name>substrate</name>
    </ligand>
</feature>
<dbReference type="RefSeq" id="WP_085517017.1">
    <property type="nucleotide sequence ID" value="NZ_FXAW01000004.1"/>
</dbReference>
<dbReference type="InterPro" id="IPR013078">
    <property type="entry name" value="His_Pase_superF_clade-1"/>
</dbReference>
<dbReference type="STRING" id="1028.SAMN05661096_02101"/>
<dbReference type="EMBL" id="FXAW01000004">
    <property type="protein sequence ID" value="SMG33380.1"/>
    <property type="molecule type" value="Genomic_DNA"/>
</dbReference>
<dbReference type="SUPFAM" id="SSF53254">
    <property type="entry name" value="Phosphoglycerate mutase-like"/>
    <property type="match status" value="1"/>
</dbReference>
<keyword evidence="3" id="KW-1185">Reference proteome</keyword>
<name>A0A1X7JXW9_9BACT</name>
<organism evidence="2 3">
    <name type="scientific">Marivirga sericea</name>
    <dbReference type="NCBI Taxonomy" id="1028"/>
    <lineage>
        <taxon>Bacteria</taxon>
        <taxon>Pseudomonadati</taxon>
        <taxon>Bacteroidota</taxon>
        <taxon>Cytophagia</taxon>
        <taxon>Cytophagales</taxon>
        <taxon>Marivirgaceae</taxon>
        <taxon>Marivirga</taxon>
    </lineage>
</organism>
<dbReference type="Pfam" id="PF00300">
    <property type="entry name" value="His_Phos_1"/>
    <property type="match status" value="1"/>
</dbReference>
<dbReference type="OrthoDB" id="9810154at2"/>
<proteinExistence type="predicted"/>
<dbReference type="Proteomes" id="UP000193804">
    <property type="component" value="Unassembled WGS sequence"/>
</dbReference>
<dbReference type="CDD" id="cd07067">
    <property type="entry name" value="HP_PGM_like"/>
    <property type="match status" value="1"/>
</dbReference>
<evidence type="ECO:0000313" key="3">
    <source>
        <dbReference type="Proteomes" id="UP000193804"/>
    </source>
</evidence>
<evidence type="ECO:0000313" key="2">
    <source>
        <dbReference type="EMBL" id="SMG33380.1"/>
    </source>
</evidence>
<dbReference type="InterPro" id="IPR029033">
    <property type="entry name" value="His_PPase_superfam"/>
</dbReference>
<dbReference type="PANTHER" id="PTHR47623">
    <property type="entry name" value="OS09G0287300 PROTEIN"/>
    <property type="match status" value="1"/>
</dbReference>
<dbReference type="AlphaFoldDB" id="A0A1X7JXW9"/>
<dbReference type="PANTHER" id="PTHR47623:SF1">
    <property type="entry name" value="OS09G0287300 PROTEIN"/>
    <property type="match status" value="1"/>
</dbReference>